<gene>
    <name evidence="3" type="primary">LOC109125908</name>
</gene>
<sequence length="244" mass="27165">MVEQILTNLGDRFSVKDMGDVSYFLGIEAIRTKYGLHLNQRKYVLDLLVKMKMQDAKPVATPMVTTPKLTLAGKPHSNPTEYRTLVGSLQYLSFTRPDIAYAINRLSHFMHAPTSDHWQAAKRVLHYLTSTSSYCLFFKKGKPLTLHCFSDADWAGDVSDCVSTNAYIIYLGGQPISWSAKKQKGVARSYTEVGYRAVANAASELMWICSLLSDLDSHGLPHLPSTVITLVPPTSVLTQFFTPA</sequence>
<organism evidence="2 3">
    <name type="scientific">Camelina sativa</name>
    <name type="common">False flax</name>
    <name type="synonym">Myagrum sativum</name>
    <dbReference type="NCBI Taxonomy" id="90675"/>
    <lineage>
        <taxon>Eukaryota</taxon>
        <taxon>Viridiplantae</taxon>
        <taxon>Streptophyta</taxon>
        <taxon>Embryophyta</taxon>
        <taxon>Tracheophyta</taxon>
        <taxon>Spermatophyta</taxon>
        <taxon>Magnoliopsida</taxon>
        <taxon>eudicotyledons</taxon>
        <taxon>Gunneridae</taxon>
        <taxon>Pentapetalae</taxon>
        <taxon>rosids</taxon>
        <taxon>malvids</taxon>
        <taxon>Brassicales</taxon>
        <taxon>Brassicaceae</taxon>
        <taxon>Camelineae</taxon>
        <taxon>Camelina</taxon>
    </lineage>
</organism>
<evidence type="ECO:0000313" key="2">
    <source>
        <dbReference type="Proteomes" id="UP000694864"/>
    </source>
</evidence>
<accession>A0ABM1QBV6</accession>
<proteinExistence type="predicted"/>
<evidence type="ECO:0000313" key="3">
    <source>
        <dbReference type="RefSeq" id="XP_019084244.1"/>
    </source>
</evidence>
<dbReference type="InterPro" id="IPR043502">
    <property type="entry name" value="DNA/RNA_pol_sf"/>
</dbReference>
<protein>
    <submittedName>
        <fullName evidence="3">Uncharacterized protein LOC109125908</fullName>
    </submittedName>
</protein>
<dbReference type="Proteomes" id="UP000694864">
    <property type="component" value="Chromosome 8"/>
</dbReference>
<dbReference type="Pfam" id="PF07727">
    <property type="entry name" value="RVT_2"/>
    <property type="match status" value="1"/>
</dbReference>
<dbReference type="PANTHER" id="PTHR11439:SF489">
    <property type="entry name" value="RNA-DIRECTED DNA POLYMERASE"/>
    <property type="match status" value="1"/>
</dbReference>
<dbReference type="RefSeq" id="XP_019084244.1">
    <property type="nucleotide sequence ID" value="XM_019228699.1"/>
</dbReference>
<name>A0ABM1QBV6_CAMSA</name>
<dbReference type="CDD" id="cd09272">
    <property type="entry name" value="RNase_HI_RT_Ty1"/>
    <property type="match status" value="1"/>
</dbReference>
<keyword evidence="2" id="KW-1185">Reference proteome</keyword>
<evidence type="ECO:0000259" key="1">
    <source>
        <dbReference type="Pfam" id="PF07727"/>
    </source>
</evidence>
<reference evidence="3" key="2">
    <citation type="submission" date="2025-08" db="UniProtKB">
        <authorList>
            <consortium name="RefSeq"/>
        </authorList>
    </citation>
    <scope>IDENTIFICATION</scope>
    <source>
        <tissue evidence="3">Leaf</tissue>
    </source>
</reference>
<dbReference type="GeneID" id="109125908"/>
<dbReference type="InterPro" id="IPR013103">
    <property type="entry name" value="RVT_2"/>
</dbReference>
<reference evidence="2" key="1">
    <citation type="journal article" date="2014" name="Nat. Commun.">
        <title>The emerging biofuel crop Camelina sativa retains a highly undifferentiated hexaploid genome structure.</title>
        <authorList>
            <person name="Kagale S."/>
            <person name="Koh C."/>
            <person name="Nixon J."/>
            <person name="Bollina V."/>
            <person name="Clarke W.E."/>
            <person name="Tuteja R."/>
            <person name="Spillane C."/>
            <person name="Robinson S.J."/>
            <person name="Links M.G."/>
            <person name="Clarke C."/>
            <person name="Higgins E.E."/>
            <person name="Huebert T."/>
            <person name="Sharpe A.G."/>
            <person name="Parkin I.A."/>
        </authorList>
    </citation>
    <scope>NUCLEOTIDE SEQUENCE [LARGE SCALE GENOMIC DNA]</scope>
    <source>
        <strain evidence="2">cv. DH55</strain>
    </source>
</reference>
<feature type="domain" description="Reverse transcriptase Ty1/copia-type" evidence="1">
    <location>
        <begin position="2"/>
        <end position="64"/>
    </location>
</feature>
<dbReference type="SUPFAM" id="SSF56672">
    <property type="entry name" value="DNA/RNA polymerases"/>
    <property type="match status" value="1"/>
</dbReference>
<dbReference type="PANTHER" id="PTHR11439">
    <property type="entry name" value="GAG-POL-RELATED RETROTRANSPOSON"/>
    <property type="match status" value="1"/>
</dbReference>